<evidence type="ECO:0000256" key="1">
    <source>
        <dbReference type="ARBA" id="ARBA00004651"/>
    </source>
</evidence>
<dbReference type="EMBL" id="BAAARV010000029">
    <property type="protein sequence ID" value="GAA2350335.1"/>
    <property type="molecule type" value="Genomic_DNA"/>
</dbReference>
<feature type="compositionally biased region" description="Low complexity" evidence="7">
    <location>
        <begin position="59"/>
        <end position="71"/>
    </location>
</feature>
<comment type="caution">
    <text evidence="10">The sequence shown here is derived from an EMBL/GenBank/DDBJ whole genome shotgun (WGS) entry which is preliminary data.</text>
</comment>
<keyword evidence="6 8" id="KW-0472">Membrane</keyword>
<dbReference type="PANTHER" id="PTHR30506:SF3">
    <property type="entry name" value="UPF0126 INNER MEMBRANE PROTEIN YADS-RELATED"/>
    <property type="match status" value="1"/>
</dbReference>
<keyword evidence="5 8" id="KW-1133">Transmembrane helix</keyword>
<reference evidence="10 11" key="1">
    <citation type="journal article" date="2019" name="Int. J. Syst. Evol. Microbiol.">
        <title>The Global Catalogue of Microorganisms (GCM) 10K type strain sequencing project: providing services to taxonomists for standard genome sequencing and annotation.</title>
        <authorList>
            <consortium name="The Broad Institute Genomics Platform"/>
            <consortium name="The Broad Institute Genome Sequencing Center for Infectious Disease"/>
            <person name="Wu L."/>
            <person name="Ma J."/>
        </authorList>
    </citation>
    <scope>NUCLEOTIDE SEQUENCE [LARGE SCALE GENOMIC DNA]</scope>
    <source>
        <strain evidence="10 11">JCM 3272</strain>
    </source>
</reference>
<evidence type="ECO:0000256" key="6">
    <source>
        <dbReference type="ARBA" id="ARBA00023136"/>
    </source>
</evidence>
<accession>A0ABN3GFJ0</accession>
<gene>
    <name evidence="10" type="ORF">GCM10010170_039820</name>
</gene>
<dbReference type="RefSeq" id="WP_344613931.1">
    <property type="nucleotide sequence ID" value="NZ_BAAARV010000029.1"/>
</dbReference>
<sequence>MSSHSALAVLDLVGIFVFAISGALTAIQHRFDAVGIVILAEVTPLGGGERPVSPHRARSASAVGRRAGPAA</sequence>
<feature type="transmembrane region" description="Helical" evidence="8">
    <location>
        <begin position="6"/>
        <end position="27"/>
    </location>
</feature>
<feature type="domain" description="Glycine transporter" evidence="9">
    <location>
        <begin position="9"/>
        <end position="48"/>
    </location>
</feature>
<evidence type="ECO:0000256" key="3">
    <source>
        <dbReference type="ARBA" id="ARBA00022475"/>
    </source>
</evidence>
<organism evidence="10 11">
    <name type="scientific">Dactylosporangium salmoneum</name>
    <dbReference type="NCBI Taxonomy" id="53361"/>
    <lineage>
        <taxon>Bacteria</taxon>
        <taxon>Bacillati</taxon>
        <taxon>Actinomycetota</taxon>
        <taxon>Actinomycetes</taxon>
        <taxon>Micromonosporales</taxon>
        <taxon>Micromonosporaceae</taxon>
        <taxon>Dactylosporangium</taxon>
    </lineage>
</organism>
<comment type="subcellular location">
    <subcellularLocation>
        <location evidence="1">Cell membrane</location>
        <topology evidence="1">Multi-pass membrane protein</topology>
    </subcellularLocation>
</comment>
<keyword evidence="3" id="KW-1003">Cell membrane</keyword>
<protein>
    <recommendedName>
        <fullName evidence="9">Glycine transporter domain-containing protein</fullName>
    </recommendedName>
</protein>
<evidence type="ECO:0000256" key="7">
    <source>
        <dbReference type="SAM" id="MobiDB-lite"/>
    </source>
</evidence>
<comment type="similarity">
    <text evidence="2">Belongs to the UPF0126 family.</text>
</comment>
<dbReference type="PANTHER" id="PTHR30506">
    <property type="entry name" value="INNER MEMBRANE PROTEIN"/>
    <property type="match status" value="1"/>
</dbReference>
<evidence type="ECO:0000313" key="10">
    <source>
        <dbReference type="EMBL" id="GAA2350335.1"/>
    </source>
</evidence>
<evidence type="ECO:0000313" key="11">
    <source>
        <dbReference type="Proteomes" id="UP001501444"/>
    </source>
</evidence>
<evidence type="ECO:0000256" key="4">
    <source>
        <dbReference type="ARBA" id="ARBA00022692"/>
    </source>
</evidence>
<name>A0ABN3GFJ0_9ACTN</name>
<dbReference type="InterPro" id="IPR005115">
    <property type="entry name" value="Gly_transporter"/>
</dbReference>
<proteinExistence type="inferred from homology"/>
<evidence type="ECO:0000256" key="2">
    <source>
        <dbReference type="ARBA" id="ARBA00008193"/>
    </source>
</evidence>
<keyword evidence="4 8" id="KW-0812">Transmembrane</keyword>
<feature type="region of interest" description="Disordered" evidence="7">
    <location>
        <begin position="45"/>
        <end position="71"/>
    </location>
</feature>
<evidence type="ECO:0000256" key="5">
    <source>
        <dbReference type="ARBA" id="ARBA00022989"/>
    </source>
</evidence>
<dbReference type="Pfam" id="PF03458">
    <property type="entry name" value="Gly_transporter"/>
    <property type="match status" value="1"/>
</dbReference>
<evidence type="ECO:0000259" key="9">
    <source>
        <dbReference type="Pfam" id="PF03458"/>
    </source>
</evidence>
<evidence type="ECO:0000256" key="8">
    <source>
        <dbReference type="SAM" id="Phobius"/>
    </source>
</evidence>
<keyword evidence="11" id="KW-1185">Reference proteome</keyword>
<dbReference type="Proteomes" id="UP001501444">
    <property type="component" value="Unassembled WGS sequence"/>
</dbReference>